<name>A0A1J5RWD2_9ZZZZ</name>
<evidence type="ECO:0000313" key="2">
    <source>
        <dbReference type="EMBL" id="OIR00433.1"/>
    </source>
</evidence>
<comment type="caution">
    <text evidence="2">The sequence shown here is derived from an EMBL/GenBank/DDBJ whole genome shotgun (WGS) entry which is preliminary data.</text>
</comment>
<protein>
    <submittedName>
        <fullName evidence="2">Uncharacterized protein</fullName>
    </submittedName>
</protein>
<keyword evidence="1" id="KW-1133">Transmembrane helix</keyword>
<accession>A0A1J5RWD2</accession>
<organism evidence="2">
    <name type="scientific">mine drainage metagenome</name>
    <dbReference type="NCBI Taxonomy" id="410659"/>
    <lineage>
        <taxon>unclassified sequences</taxon>
        <taxon>metagenomes</taxon>
        <taxon>ecological metagenomes</taxon>
    </lineage>
</organism>
<gene>
    <name evidence="2" type="ORF">GALL_174980</name>
</gene>
<evidence type="ECO:0000256" key="1">
    <source>
        <dbReference type="SAM" id="Phobius"/>
    </source>
</evidence>
<feature type="transmembrane region" description="Helical" evidence="1">
    <location>
        <begin position="7"/>
        <end position="25"/>
    </location>
</feature>
<reference evidence="2" key="1">
    <citation type="submission" date="2016-10" db="EMBL/GenBank/DDBJ databases">
        <title>Sequence of Gallionella enrichment culture.</title>
        <authorList>
            <person name="Poehlein A."/>
            <person name="Muehling M."/>
            <person name="Daniel R."/>
        </authorList>
    </citation>
    <scope>NUCLEOTIDE SEQUENCE</scope>
</reference>
<sequence>MSLDLETLTQIGMFFVTFYLLYLVLTRDVF</sequence>
<keyword evidence="1" id="KW-0812">Transmembrane</keyword>
<proteinExistence type="predicted"/>
<dbReference type="EMBL" id="MLJW01000095">
    <property type="protein sequence ID" value="OIR00433.1"/>
    <property type="molecule type" value="Genomic_DNA"/>
</dbReference>
<dbReference type="AlphaFoldDB" id="A0A1J5RWD2"/>
<keyword evidence="1" id="KW-0472">Membrane</keyword>